<dbReference type="GO" id="GO:0016791">
    <property type="term" value="F:phosphatase activity"/>
    <property type="evidence" value="ECO:0007669"/>
    <property type="project" value="UniProtKB-ARBA"/>
</dbReference>
<dbReference type="SFLD" id="SFLDS00003">
    <property type="entry name" value="Haloacid_Dehalogenase"/>
    <property type="match status" value="1"/>
</dbReference>
<dbReference type="PANTHER" id="PTHR10000">
    <property type="entry name" value="PHOSPHOSERINE PHOSPHATASE"/>
    <property type="match status" value="1"/>
</dbReference>
<dbReference type="Pfam" id="PF08282">
    <property type="entry name" value="Hydrolase_3"/>
    <property type="match status" value="1"/>
</dbReference>
<protein>
    <recommendedName>
        <fullName evidence="3">Cof subfamily of IIB subfamily of haloacid dehalogenase superfamily/HAD-superfamily hydrolase, subfamily IIB</fullName>
    </recommendedName>
</protein>
<dbReference type="OrthoDB" id="9810101at2"/>
<dbReference type="SUPFAM" id="SSF56784">
    <property type="entry name" value="HAD-like"/>
    <property type="match status" value="1"/>
</dbReference>
<name>A0A1I3DSB0_9LACT</name>
<evidence type="ECO:0000313" key="1">
    <source>
        <dbReference type="EMBL" id="SFH89438.1"/>
    </source>
</evidence>
<evidence type="ECO:0000313" key="2">
    <source>
        <dbReference type="Proteomes" id="UP000198668"/>
    </source>
</evidence>
<dbReference type="InterPro" id="IPR000150">
    <property type="entry name" value="Cof"/>
</dbReference>
<dbReference type="RefSeq" id="WP_092093646.1">
    <property type="nucleotide sequence ID" value="NZ_FOQE01000050.1"/>
</dbReference>
<gene>
    <name evidence="1" type="ORF">SAMN04489868_1505</name>
</gene>
<accession>A0A1I3DSB0</accession>
<proteinExistence type="predicted"/>
<dbReference type="EMBL" id="FOQE01000050">
    <property type="protein sequence ID" value="SFH89438.1"/>
    <property type="molecule type" value="Genomic_DNA"/>
</dbReference>
<dbReference type="InterPro" id="IPR006379">
    <property type="entry name" value="HAD-SF_hydro_IIB"/>
</dbReference>
<dbReference type="Proteomes" id="UP000198668">
    <property type="component" value="Unassembled WGS sequence"/>
</dbReference>
<dbReference type="PROSITE" id="PS01228">
    <property type="entry name" value="COF_1"/>
    <property type="match status" value="1"/>
</dbReference>
<dbReference type="GO" id="GO:0000287">
    <property type="term" value="F:magnesium ion binding"/>
    <property type="evidence" value="ECO:0007669"/>
    <property type="project" value="TreeGrafter"/>
</dbReference>
<dbReference type="NCBIfam" id="TIGR01484">
    <property type="entry name" value="HAD-SF-IIB"/>
    <property type="match status" value="1"/>
</dbReference>
<evidence type="ECO:0008006" key="3">
    <source>
        <dbReference type="Google" id="ProtNLM"/>
    </source>
</evidence>
<dbReference type="Gene3D" id="3.30.1240.10">
    <property type="match status" value="1"/>
</dbReference>
<dbReference type="PANTHER" id="PTHR10000:SF25">
    <property type="entry name" value="PHOSPHATASE YKRA-RELATED"/>
    <property type="match status" value="1"/>
</dbReference>
<sequence>MSPKALVFFDLDGTLLNERSEMDRDVIQVLEQLKANGGVPFIATGRSPLEIQHVLDSTPIDSFITLNGQYIVYEGEEVYRSVMPKDTLVRLKEETDAHDFALSFYTADKIKATKETEAMVNAYKFIHSTVPEVDSDIYLREEILMALVFNTKPQYDQTFIDRFPELSFYRNTPYSMDTINKNKSKATGIKELVNKLQFKDIPTFAFGDGPNDIEMIRYADVGVAMDNAKPEIKEAADFVTAGNLDGGIAKALKHFELL</sequence>
<reference evidence="1 2" key="1">
    <citation type="submission" date="2016-10" db="EMBL/GenBank/DDBJ databases">
        <authorList>
            <person name="de Groot N.N."/>
        </authorList>
    </citation>
    <scope>NUCLEOTIDE SEQUENCE [LARGE SCALE GENOMIC DNA]</scope>
    <source>
        <strain evidence="1 2">DSM 27630</strain>
    </source>
</reference>
<dbReference type="InterPro" id="IPR023214">
    <property type="entry name" value="HAD_sf"/>
</dbReference>
<dbReference type="InterPro" id="IPR036412">
    <property type="entry name" value="HAD-like_sf"/>
</dbReference>
<dbReference type="PROSITE" id="PS01229">
    <property type="entry name" value="COF_2"/>
    <property type="match status" value="1"/>
</dbReference>
<dbReference type="NCBIfam" id="TIGR00099">
    <property type="entry name" value="Cof-subfamily"/>
    <property type="match status" value="1"/>
</dbReference>
<organism evidence="1 2">
    <name type="scientific">Pisciglobus halotolerans</name>
    <dbReference type="NCBI Taxonomy" id="745365"/>
    <lineage>
        <taxon>Bacteria</taxon>
        <taxon>Bacillati</taxon>
        <taxon>Bacillota</taxon>
        <taxon>Bacilli</taxon>
        <taxon>Lactobacillales</taxon>
        <taxon>Carnobacteriaceae</taxon>
    </lineage>
</organism>
<dbReference type="Gene3D" id="3.40.50.1000">
    <property type="entry name" value="HAD superfamily/HAD-like"/>
    <property type="match status" value="1"/>
</dbReference>
<dbReference type="GO" id="GO:0005829">
    <property type="term" value="C:cytosol"/>
    <property type="evidence" value="ECO:0007669"/>
    <property type="project" value="TreeGrafter"/>
</dbReference>
<keyword evidence="2" id="KW-1185">Reference proteome</keyword>
<dbReference type="AlphaFoldDB" id="A0A1I3DSB0"/>
<dbReference type="SFLD" id="SFLDG01140">
    <property type="entry name" value="C2.B:_Phosphomannomutase_and_P"/>
    <property type="match status" value="1"/>
</dbReference>